<dbReference type="GO" id="GO:0005524">
    <property type="term" value="F:ATP binding"/>
    <property type="evidence" value="ECO:0007669"/>
    <property type="project" value="UniProtKB-UniRule"/>
</dbReference>
<dbReference type="AlphaFoldDB" id="A0A2P5ANI7"/>
<feature type="binding site" evidence="9">
    <location>
        <position position="374"/>
    </location>
    <ligand>
        <name>ATP</name>
        <dbReference type="ChEBI" id="CHEBI:30616"/>
    </ligand>
</feature>
<keyword evidence="3" id="KW-0808">Transferase</keyword>
<feature type="compositionally biased region" description="Low complexity" evidence="10">
    <location>
        <begin position="1"/>
        <end position="17"/>
    </location>
</feature>
<feature type="compositionally biased region" description="Polar residues" evidence="10">
    <location>
        <begin position="135"/>
        <end position="153"/>
    </location>
</feature>
<comment type="catalytic activity">
    <reaction evidence="8">
        <text>L-seryl-[protein] + ATP = O-phospho-L-seryl-[protein] + ADP + H(+)</text>
        <dbReference type="Rhea" id="RHEA:17989"/>
        <dbReference type="Rhea" id="RHEA-COMP:9863"/>
        <dbReference type="Rhea" id="RHEA-COMP:11604"/>
        <dbReference type="ChEBI" id="CHEBI:15378"/>
        <dbReference type="ChEBI" id="CHEBI:29999"/>
        <dbReference type="ChEBI" id="CHEBI:30616"/>
        <dbReference type="ChEBI" id="CHEBI:83421"/>
        <dbReference type="ChEBI" id="CHEBI:456216"/>
        <dbReference type="EC" id="2.7.11.25"/>
    </reaction>
</comment>
<evidence type="ECO:0000256" key="9">
    <source>
        <dbReference type="PROSITE-ProRule" id="PRU10141"/>
    </source>
</evidence>
<dbReference type="InterPro" id="IPR011009">
    <property type="entry name" value="Kinase-like_dom_sf"/>
</dbReference>
<feature type="domain" description="Protein kinase" evidence="11">
    <location>
        <begin position="345"/>
        <end position="606"/>
    </location>
</feature>
<evidence type="ECO:0000256" key="5">
    <source>
        <dbReference type="ARBA" id="ARBA00022777"/>
    </source>
</evidence>
<sequence>MPSSNSSSCVSNCKQSCGSTVNSSLSDPGERRLTRQRKLRYATDQDLGISRLNERSSRSSPSSPDSARKPARDDRHHWSFSVVPHPLPLPDSPVVRRPESAPDGFGPPFGRRNPDQGAVNSAKTPPSRCQRRFPQDSNGVSVSTSPVSPKRSNLGDTLFSSHVPSNGFLSTSSVICPERLTGRCILFSNFPNYSNSNKEPVKAEALDLRVNVPSKSAPASPRRSRAVERELQNIYPSGNSRTLSPVRILHSADHSPLNSPVKRNDNNTPQSPERISFPFQCCHRNKISAEACTERAESNSHVNAHPLPLPPGATLTSQPVNVHHNTDVSSSPSPSPSSSSMKGQWQKGKLIGRGTFGSVYLATNRETGALCAMKEVDVIPDDPKSAECIKQLQQEIKVLRQLNHPNIVQYHGSDIIDDHFYIYLEYVYPGSINKYVREHCGAITESVVRNFTRHIVSGLAYLHSTKTIHRDIKGANLLVDASGVVKLADFGMAKVLAGQSYDLSLKGSPYWMAPEVIKAVMQNNTNPALAYAVDIWSLGCTIIEMLNGRPPWSEFTGPQAMFKVLNRTPPIPETLSSEGKDFLNCCFRRNPADRPSAAMLLEHAFIRNSHDQNVSSAMRNLSAMNLRDKWHCHRDRGKHKIDFLSISPRTKTGMTSGSLPYSNHNHTSSSWTLTPYGAVTEFELPFTRGAIDRFFAGKQLTSLRSSYFGGQ</sequence>
<comment type="caution">
    <text evidence="12">The sequence shown here is derived from an EMBL/GenBank/DDBJ whole genome shotgun (WGS) entry which is preliminary data.</text>
</comment>
<dbReference type="OrthoDB" id="266718at2759"/>
<protein>
    <recommendedName>
        <fullName evidence="2">mitogen-activated protein kinase kinase kinase</fullName>
        <ecNumber evidence="2">2.7.11.25</ecNumber>
    </recommendedName>
</protein>
<dbReference type="PROSITE" id="PS00107">
    <property type="entry name" value="PROTEIN_KINASE_ATP"/>
    <property type="match status" value="1"/>
</dbReference>
<accession>A0A2P5ANI7</accession>
<dbReference type="InterPro" id="IPR017441">
    <property type="entry name" value="Protein_kinase_ATP_BS"/>
</dbReference>
<feature type="region of interest" description="Disordered" evidence="10">
    <location>
        <begin position="301"/>
        <end position="346"/>
    </location>
</feature>
<dbReference type="EMBL" id="JXTB01000506">
    <property type="protein sequence ID" value="PON38097.1"/>
    <property type="molecule type" value="Genomic_DNA"/>
</dbReference>
<keyword evidence="13" id="KW-1185">Reference proteome</keyword>
<feature type="compositionally biased region" description="Low complexity" evidence="10">
    <location>
        <begin position="329"/>
        <end position="340"/>
    </location>
</feature>
<evidence type="ECO:0000256" key="4">
    <source>
        <dbReference type="ARBA" id="ARBA00022741"/>
    </source>
</evidence>
<comment type="catalytic activity">
    <reaction evidence="7">
        <text>L-threonyl-[protein] + ATP = O-phospho-L-threonyl-[protein] + ADP + H(+)</text>
        <dbReference type="Rhea" id="RHEA:46608"/>
        <dbReference type="Rhea" id="RHEA-COMP:11060"/>
        <dbReference type="Rhea" id="RHEA-COMP:11605"/>
        <dbReference type="ChEBI" id="CHEBI:15378"/>
        <dbReference type="ChEBI" id="CHEBI:30013"/>
        <dbReference type="ChEBI" id="CHEBI:30616"/>
        <dbReference type="ChEBI" id="CHEBI:61977"/>
        <dbReference type="ChEBI" id="CHEBI:456216"/>
        <dbReference type="EC" id="2.7.11.25"/>
    </reaction>
</comment>
<dbReference type="PANTHER" id="PTHR48016:SF12">
    <property type="entry name" value="PROTEIN KINASE DOMAIN-CONTAINING PROTEIN"/>
    <property type="match status" value="1"/>
</dbReference>
<dbReference type="InterPro" id="IPR050538">
    <property type="entry name" value="MAP_kinase_kinase_kinase"/>
</dbReference>
<evidence type="ECO:0000256" key="2">
    <source>
        <dbReference type="ARBA" id="ARBA00012406"/>
    </source>
</evidence>
<dbReference type="PROSITE" id="PS50011">
    <property type="entry name" value="PROTEIN_KINASE_DOM"/>
    <property type="match status" value="1"/>
</dbReference>
<dbReference type="InterPro" id="IPR000719">
    <property type="entry name" value="Prot_kinase_dom"/>
</dbReference>
<dbReference type="STRING" id="3476.A0A2P5ANI7"/>
<proteinExistence type="inferred from homology"/>
<evidence type="ECO:0000313" key="13">
    <source>
        <dbReference type="Proteomes" id="UP000237105"/>
    </source>
</evidence>
<evidence type="ECO:0000256" key="1">
    <source>
        <dbReference type="ARBA" id="ARBA00006529"/>
    </source>
</evidence>
<dbReference type="PANTHER" id="PTHR48016">
    <property type="entry name" value="MAP KINASE KINASE KINASE SSK2-RELATED-RELATED"/>
    <property type="match status" value="1"/>
</dbReference>
<keyword evidence="6 9" id="KW-0067">ATP-binding</keyword>
<dbReference type="Pfam" id="PF00069">
    <property type="entry name" value="Pkinase"/>
    <property type="match status" value="1"/>
</dbReference>
<dbReference type="SUPFAM" id="SSF56112">
    <property type="entry name" value="Protein kinase-like (PK-like)"/>
    <property type="match status" value="1"/>
</dbReference>
<gene>
    <name evidence="12" type="ORF">PanWU01x14_315350</name>
</gene>
<evidence type="ECO:0000313" key="12">
    <source>
        <dbReference type="EMBL" id="PON38097.1"/>
    </source>
</evidence>
<reference evidence="13" key="1">
    <citation type="submission" date="2016-06" db="EMBL/GenBank/DDBJ databases">
        <title>Parallel loss of symbiosis genes in relatives of nitrogen-fixing non-legume Parasponia.</title>
        <authorList>
            <person name="Van Velzen R."/>
            <person name="Holmer R."/>
            <person name="Bu F."/>
            <person name="Rutten L."/>
            <person name="Van Zeijl A."/>
            <person name="Liu W."/>
            <person name="Santuari L."/>
            <person name="Cao Q."/>
            <person name="Sharma T."/>
            <person name="Shen D."/>
            <person name="Roswanjaya Y."/>
            <person name="Wardhani T."/>
            <person name="Kalhor M.S."/>
            <person name="Jansen J."/>
            <person name="Van den Hoogen J."/>
            <person name="Gungor B."/>
            <person name="Hartog M."/>
            <person name="Hontelez J."/>
            <person name="Verver J."/>
            <person name="Yang W.-C."/>
            <person name="Schijlen E."/>
            <person name="Repin R."/>
            <person name="Schilthuizen M."/>
            <person name="Schranz E."/>
            <person name="Heidstra R."/>
            <person name="Miyata K."/>
            <person name="Fedorova E."/>
            <person name="Kohlen W."/>
            <person name="Bisseling T."/>
            <person name="Smit S."/>
            <person name="Geurts R."/>
        </authorList>
    </citation>
    <scope>NUCLEOTIDE SEQUENCE [LARGE SCALE GENOMIC DNA]</scope>
    <source>
        <strain evidence="13">cv. WU1-14</strain>
    </source>
</reference>
<evidence type="ECO:0000256" key="6">
    <source>
        <dbReference type="ARBA" id="ARBA00022840"/>
    </source>
</evidence>
<keyword evidence="12" id="KW-0723">Serine/threonine-protein kinase</keyword>
<keyword evidence="5 12" id="KW-0418">Kinase</keyword>
<evidence type="ECO:0000256" key="7">
    <source>
        <dbReference type="ARBA" id="ARBA00047559"/>
    </source>
</evidence>
<dbReference type="Proteomes" id="UP000237105">
    <property type="component" value="Unassembled WGS sequence"/>
</dbReference>
<evidence type="ECO:0000259" key="11">
    <source>
        <dbReference type="PROSITE" id="PS50011"/>
    </source>
</evidence>
<organism evidence="12 13">
    <name type="scientific">Parasponia andersonii</name>
    <name type="common">Sponia andersonii</name>
    <dbReference type="NCBI Taxonomy" id="3476"/>
    <lineage>
        <taxon>Eukaryota</taxon>
        <taxon>Viridiplantae</taxon>
        <taxon>Streptophyta</taxon>
        <taxon>Embryophyta</taxon>
        <taxon>Tracheophyta</taxon>
        <taxon>Spermatophyta</taxon>
        <taxon>Magnoliopsida</taxon>
        <taxon>eudicotyledons</taxon>
        <taxon>Gunneridae</taxon>
        <taxon>Pentapetalae</taxon>
        <taxon>rosids</taxon>
        <taxon>fabids</taxon>
        <taxon>Rosales</taxon>
        <taxon>Cannabaceae</taxon>
        <taxon>Parasponia</taxon>
    </lineage>
</organism>
<name>A0A2P5ANI7_PARAD</name>
<feature type="compositionally biased region" description="Basic and acidic residues" evidence="10">
    <location>
        <begin position="66"/>
        <end position="77"/>
    </location>
</feature>
<evidence type="ECO:0000256" key="10">
    <source>
        <dbReference type="SAM" id="MobiDB-lite"/>
    </source>
</evidence>
<feature type="region of interest" description="Disordered" evidence="10">
    <location>
        <begin position="252"/>
        <end position="275"/>
    </location>
</feature>
<evidence type="ECO:0000256" key="3">
    <source>
        <dbReference type="ARBA" id="ARBA00022679"/>
    </source>
</evidence>
<evidence type="ECO:0000256" key="8">
    <source>
        <dbReference type="ARBA" id="ARBA00048329"/>
    </source>
</evidence>
<dbReference type="FunFam" id="1.10.510.10:FF:000357">
    <property type="entry name" value="Mitogen-activated protein kinase kinase kinase 5"/>
    <property type="match status" value="1"/>
</dbReference>
<dbReference type="EC" id="2.7.11.25" evidence="2"/>
<dbReference type="GO" id="GO:0005737">
    <property type="term" value="C:cytoplasm"/>
    <property type="evidence" value="ECO:0007669"/>
    <property type="project" value="TreeGrafter"/>
</dbReference>
<comment type="similarity">
    <text evidence="1">Belongs to the protein kinase superfamily. STE Ser/Thr protein kinase family. MAP kinase kinase kinase subfamily.</text>
</comment>
<feature type="region of interest" description="Disordered" evidence="10">
    <location>
        <begin position="1"/>
        <end position="153"/>
    </location>
</feature>
<dbReference type="SMART" id="SM00220">
    <property type="entry name" value="S_TKc"/>
    <property type="match status" value="1"/>
</dbReference>
<keyword evidence="4 9" id="KW-0547">Nucleotide-binding</keyword>
<dbReference type="GO" id="GO:0004709">
    <property type="term" value="F:MAP kinase kinase kinase activity"/>
    <property type="evidence" value="ECO:0007669"/>
    <property type="project" value="UniProtKB-EC"/>
</dbReference>
<dbReference type="Gene3D" id="1.10.510.10">
    <property type="entry name" value="Transferase(Phosphotransferase) domain 1"/>
    <property type="match status" value="1"/>
</dbReference>